<comment type="caution">
    <text evidence="1">The sequence shown here is derived from an EMBL/GenBank/DDBJ whole genome shotgun (WGS) entry which is preliminary data.</text>
</comment>
<protein>
    <submittedName>
        <fullName evidence="1">Uncharacterized protein</fullName>
    </submittedName>
</protein>
<proteinExistence type="predicted"/>
<dbReference type="Proteomes" id="UP000249390">
    <property type="component" value="Unassembled WGS sequence"/>
</dbReference>
<keyword evidence="2" id="KW-1185">Reference proteome</keyword>
<evidence type="ECO:0000313" key="2">
    <source>
        <dbReference type="Proteomes" id="UP000249390"/>
    </source>
</evidence>
<dbReference type="AlphaFoldDB" id="A0A328E2P0"/>
<name>A0A328E2P0_9ASTE</name>
<evidence type="ECO:0000313" key="1">
    <source>
        <dbReference type="EMBL" id="RAL52284.1"/>
    </source>
</evidence>
<gene>
    <name evidence="1" type="ORF">DM860_016133</name>
</gene>
<organism evidence="1 2">
    <name type="scientific">Cuscuta australis</name>
    <dbReference type="NCBI Taxonomy" id="267555"/>
    <lineage>
        <taxon>Eukaryota</taxon>
        <taxon>Viridiplantae</taxon>
        <taxon>Streptophyta</taxon>
        <taxon>Embryophyta</taxon>
        <taxon>Tracheophyta</taxon>
        <taxon>Spermatophyta</taxon>
        <taxon>Magnoliopsida</taxon>
        <taxon>eudicotyledons</taxon>
        <taxon>Gunneridae</taxon>
        <taxon>Pentapetalae</taxon>
        <taxon>asterids</taxon>
        <taxon>lamiids</taxon>
        <taxon>Solanales</taxon>
        <taxon>Convolvulaceae</taxon>
        <taxon>Cuscuteae</taxon>
        <taxon>Cuscuta</taxon>
        <taxon>Cuscuta subgen. Grammica</taxon>
        <taxon>Cuscuta sect. Cleistogrammica</taxon>
    </lineage>
</organism>
<dbReference type="EMBL" id="NQVE01000035">
    <property type="protein sequence ID" value="RAL52284.1"/>
    <property type="molecule type" value="Genomic_DNA"/>
</dbReference>
<sequence length="108" mass="12150">MGFVVFNSSAKLFKVLSEQNHNLSVSGQILFIFKNEIFFTCLLPCFESPLRFFVDNLCLFESPSSSSSATPTSSDYRCIDADQNRAEVVNWVISSLEAVSSNWHKSCH</sequence>
<reference evidence="1 2" key="1">
    <citation type="submission" date="2018-06" db="EMBL/GenBank/DDBJ databases">
        <title>The Genome of Cuscuta australis (Dodder) Provides Insight into the Evolution of Plant Parasitism.</title>
        <authorList>
            <person name="Liu H."/>
        </authorList>
    </citation>
    <scope>NUCLEOTIDE SEQUENCE [LARGE SCALE GENOMIC DNA]</scope>
    <source>
        <strain evidence="2">cv. Yunnan</strain>
        <tissue evidence="1">Vines</tissue>
    </source>
</reference>
<accession>A0A328E2P0</accession>